<evidence type="ECO:0000313" key="2">
    <source>
        <dbReference type="Proteomes" id="UP001152798"/>
    </source>
</evidence>
<dbReference type="EMBL" id="OV725082">
    <property type="protein sequence ID" value="CAH1405310.1"/>
    <property type="molecule type" value="Genomic_DNA"/>
</dbReference>
<protein>
    <submittedName>
        <fullName evidence="1">Uncharacterized protein</fullName>
    </submittedName>
</protein>
<proteinExistence type="predicted"/>
<sequence length="81" mass="8718">MEGRSAGTAKKKAPSSLEAPEVAAVAYCRKGGHLCEKSCFKGPTDMYGSKMHTWLGHGKIERDGKLMMYPSLKGSALLRAC</sequence>
<dbReference type="AlphaFoldDB" id="A0A9P0MUV6"/>
<accession>A0A9P0MUV6</accession>
<gene>
    <name evidence="1" type="ORF">NEZAVI_LOCUS13545</name>
</gene>
<evidence type="ECO:0000313" key="1">
    <source>
        <dbReference type="EMBL" id="CAH1405310.1"/>
    </source>
</evidence>
<name>A0A9P0MUV6_NEZVI</name>
<dbReference type="Proteomes" id="UP001152798">
    <property type="component" value="Chromosome 6"/>
</dbReference>
<reference evidence="1" key="1">
    <citation type="submission" date="2022-01" db="EMBL/GenBank/DDBJ databases">
        <authorList>
            <person name="King R."/>
        </authorList>
    </citation>
    <scope>NUCLEOTIDE SEQUENCE</scope>
</reference>
<organism evidence="1 2">
    <name type="scientific">Nezara viridula</name>
    <name type="common">Southern green stink bug</name>
    <name type="synonym">Cimex viridulus</name>
    <dbReference type="NCBI Taxonomy" id="85310"/>
    <lineage>
        <taxon>Eukaryota</taxon>
        <taxon>Metazoa</taxon>
        <taxon>Ecdysozoa</taxon>
        <taxon>Arthropoda</taxon>
        <taxon>Hexapoda</taxon>
        <taxon>Insecta</taxon>
        <taxon>Pterygota</taxon>
        <taxon>Neoptera</taxon>
        <taxon>Paraneoptera</taxon>
        <taxon>Hemiptera</taxon>
        <taxon>Heteroptera</taxon>
        <taxon>Panheteroptera</taxon>
        <taxon>Pentatomomorpha</taxon>
        <taxon>Pentatomoidea</taxon>
        <taxon>Pentatomidae</taxon>
        <taxon>Pentatominae</taxon>
        <taxon>Nezara</taxon>
    </lineage>
</organism>
<keyword evidence="2" id="KW-1185">Reference proteome</keyword>